<evidence type="ECO:0008006" key="3">
    <source>
        <dbReference type="Google" id="ProtNLM"/>
    </source>
</evidence>
<protein>
    <recommendedName>
        <fullName evidence="3">Transcriptional regulator</fullName>
    </recommendedName>
</protein>
<dbReference type="Proteomes" id="UP001078443">
    <property type="component" value="Unassembled WGS sequence"/>
</dbReference>
<accession>A0ABT4D0N7</accession>
<proteinExistence type="predicted"/>
<dbReference type="SUPFAM" id="SSF54913">
    <property type="entry name" value="GlnB-like"/>
    <property type="match status" value="1"/>
</dbReference>
<evidence type="ECO:0000313" key="1">
    <source>
        <dbReference type="EMBL" id="MCY6484803.1"/>
    </source>
</evidence>
<organism evidence="1 2">
    <name type="scientific">Clostridium aestuarii</name>
    <dbReference type="NCBI Taxonomy" id="338193"/>
    <lineage>
        <taxon>Bacteria</taxon>
        <taxon>Bacillati</taxon>
        <taxon>Bacillota</taxon>
        <taxon>Clostridia</taxon>
        <taxon>Eubacteriales</taxon>
        <taxon>Clostridiaceae</taxon>
        <taxon>Clostridium</taxon>
    </lineage>
</organism>
<evidence type="ECO:0000313" key="2">
    <source>
        <dbReference type="Proteomes" id="UP001078443"/>
    </source>
</evidence>
<comment type="caution">
    <text evidence="1">The sequence shown here is derived from an EMBL/GenBank/DDBJ whole genome shotgun (WGS) entry which is preliminary data.</text>
</comment>
<dbReference type="EMBL" id="JAPQER010000004">
    <property type="protein sequence ID" value="MCY6484803.1"/>
    <property type="molecule type" value="Genomic_DNA"/>
</dbReference>
<dbReference type="RefSeq" id="WP_268041125.1">
    <property type="nucleotide sequence ID" value="NZ_JAPQER010000004.1"/>
</dbReference>
<sequence>MHLLVFVLNKVDKLDELLLEFTKAKISGATVLDSHGMAEILIDHKQELPMFGSLRLLLNEKRPFNKTIFAVLSDKQIPTALDCIKKVVGDLSKPGVGIVFTLPVNYVDGIRN</sequence>
<dbReference type="InterPro" id="IPR011322">
    <property type="entry name" value="N-reg_PII-like_a/b"/>
</dbReference>
<keyword evidence="2" id="KW-1185">Reference proteome</keyword>
<gene>
    <name evidence="1" type="ORF">OW763_10670</name>
</gene>
<name>A0ABT4D0N7_9CLOT</name>
<reference evidence="1" key="1">
    <citation type="submission" date="2022-12" db="EMBL/GenBank/DDBJ databases">
        <authorList>
            <person name="Wang J."/>
        </authorList>
    </citation>
    <scope>NUCLEOTIDE SEQUENCE</scope>
    <source>
        <strain evidence="1">HY-45-18</strain>
    </source>
</reference>